<organism evidence="3 4">
    <name type="scientific">Clostridium malenominatum</name>
    <dbReference type="NCBI Taxonomy" id="1539"/>
    <lineage>
        <taxon>Bacteria</taxon>
        <taxon>Bacillati</taxon>
        <taxon>Bacillota</taxon>
        <taxon>Clostridia</taxon>
        <taxon>Eubacteriales</taxon>
        <taxon>Clostridiaceae</taxon>
        <taxon>Clostridium</taxon>
    </lineage>
</organism>
<sequence length="82" mass="9872">MICEDKFSIGDAIRSFEKNLHRLTLIEEIKLRDWCRELGPELIIWAIEQAVKINCRTFRYVNKILIYYRENILENMIESIPV</sequence>
<reference evidence="4" key="1">
    <citation type="journal article" date="2019" name="Int. J. Syst. Evol. Microbiol.">
        <title>The Global Catalogue of Microorganisms (GCM) 10K type strain sequencing project: providing services to taxonomists for standard genome sequencing and annotation.</title>
        <authorList>
            <consortium name="The Broad Institute Genomics Platform"/>
            <consortium name="The Broad Institute Genome Sequencing Center for Infectious Disease"/>
            <person name="Wu L."/>
            <person name="Ma J."/>
        </authorList>
    </citation>
    <scope>NUCLEOTIDE SEQUENCE [LARGE SCALE GENOMIC DNA]</scope>
    <source>
        <strain evidence="4">JCM 1405</strain>
    </source>
</reference>
<protein>
    <recommendedName>
        <fullName evidence="2">DnaB/C C-terminal domain-containing protein</fullName>
    </recommendedName>
</protein>
<comment type="caution">
    <text evidence="3">The sequence shown here is derived from an EMBL/GenBank/DDBJ whole genome shotgun (WGS) entry which is preliminary data.</text>
</comment>
<name>A0ABP3UEE6_9CLOT</name>
<gene>
    <name evidence="3" type="ORF">GCM10008905_31610</name>
</gene>
<comment type="similarity">
    <text evidence="1">Belongs to the DnaB/DnaD family.</text>
</comment>
<proteinExistence type="inferred from homology"/>
<feature type="domain" description="DnaB/C C-terminal" evidence="2">
    <location>
        <begin position="14"/>
        <end position="71"/>
    </location>
</feature>
<evidence type="ECO:0000256" key="1">
    <source>
        <dbReference type="ARBA" id="ARBA00093462"/>
    </source>
</evidence>
<dbReference type="NCBIfam" id="TIGR01446">
    <property type="entry name" value="DnaD_dom"/>
    <property type="match status" value="1"/>
</dbReference>
<accession>A0ABP3UEE6</accession>
<keyword evidence="4" id="KW-1185">Reference proteome</keyword>
<dbReference type="InterPro" id="IPR006343">
    <property type="entry name" value="DnaB/C_C"/>
</dbReference>
<dbReference type="Proteomes" id="UP001500339">
    <property type="component" value="Unassembled WGS sequence"/>
</dbReference>
<dbReference type="SUPFAM" id="SSF158499">
    <property type="entry name" value="DnaD domain-like"/>
    <property type="match status" value="1"/>
</dbReference>
<dbReference type="InterPro" id="IPR034829">
    <property type="entry name" value="DnaD-like_sf"/>
</dbReference>
<evidence type="ECO:0000313" key="3">
    <source>
        <dbReference type="EMBL" id="GAA0730384.1"/>
    </source>
</evidence>
<dbReference type="EMBL" id="BAAACF010000012">
    <property type="protein sequence ID" value="GAA0730384.1"/>
    <property type="molecule type" value="Genomic_DNA"/>
</dbReference>
<evidence type="ECO:0000313" key="4">
    <source>
        <dbReference type="Proteomes" id="UP001500339"/>
    </source>
</evidence>
<dbReference type="RefSeq" id="WP_343771261.1">
    <property type="nucleotide sequence ID" value="NZ_BAAACF010000012.1"/>
</dbReference>
<dbReference type="Pfam" id="PF07261">
    <property type="entry name" value="DnaB_2"/>
    <property type="match status" value="1"/>
</dbReference>
<evidence type="ECO:0000259" key="2">
    <source>
        <dbReference type="Pfam" id="PF07261"/>
    </source>
</evidence>
<dbReference type="Gene3D" id="1.10.10.630">
    <property type="entry name" value="DnaD domain-like"/>
    <property type="match status" value="1"/>
</dbReference>